<evidence type="ECO:0000313" key="2">
    <source>
        <dbReference type="Proteomes" id="UP001239111"/>
    </source>
</evidence>
<dbReference type="Proteomes" id="UP001239111">
    <property type="component" value="Chromosome 2"/>
</dbReference>
<proteinExistence type="predicted"/>
<evidence type="ECO:0000313" key="1">
    <source>
        <dbReference type="EMBL" id="KAJ8677640.1"/>
    </source>
</evidence>
<protein>
    <submittedName>
        <fullName evidence="1">Uncharacterized protein</fullName>
    </submittedName>
</protein>
<dbReference type="EMBL" id="CM056742">
    <property type="protein sequence ID" value="KAJ8677640.1"/>
    <property type="molecule type" value="Genomic_DNA"/>
</dbReference>
<sequence>MPNRKRSPEQIIEPTSDGEASQKTEKRKRHRRVYTKTRESRGIKNLHPSLSLSEILPQQKPLVMRQPTQPDTDLMSVHTDSDIANQGTREIPQAEYDHKSSDYERTHRVAEILPDPPLETIEIPIVKAAAVSVNQNSEMQNQKITEYSHTLSEVPEPMKAIPKITNIEVIKSPKIKFQKPEITVISEKSKFSEDPAENPRVKNQGY</sequence>
<reference evidence="1" key="1">
    <citation type="submission" date="2023-04" db="EMBL/GenBank/DDBJ databases">
        <title>A chromosome-level genome assembly of the parasitoid wasp Eretmocerus hayati.</title>
        <authorList>
            <person name="Zhong Y."/>
            <person name="Liu S."/>
            <person name="Liu Y."/>
        </authorList>
    </citation>
    <scope>NUCLEOTIDE SEQUENCE</scope>
    <source>
        <strain evidence="1">ZJU_SS_LIU_2023</strain>
    </source>
</reference>
<gene>
    <name evidence="1" type="ORF">QAD02_013427</name>
</gene>
<comment type="caution">
    <text evidence="1">The sequence shown here is derived from an EMBL/GenBank/DDBJ whole genome shotgun (WGS) entry which is preliminary data.</text>
</comment>
<organism evidence="1 2">
    <name type="scientific">Eretmocerus hayati</name>
    <dbReference type="NCBI Taxonomy" id="131215"/>
    <lineage>
        <taxon>Eukaryota</taxon>
        <taxon>Metazoa</taxon>
        <taxon>Ecdysozoa</taxon>
        <taxon>Arthropoda</taxon>
        <taxon>Hexapoda</taxon>
        <taxon>Insecta</taxon>
        <taxon>Pterygota</taxon>
        <taxon>Neoptera</taxon>
        <taxon>Endopterygota</taxon>
        <taxon>Hymenoptera</taxon>
        <taxon>Apocrita</taxon>
        <taxon>Proctotrupomorpha</taxon>
        <taxon>Chalcidoidea</taxon>
        <taxon>Aphelinidae</taxon>
        <taxon>Aphelininae</taxon>
        <taxon>Eretmocerus</taxon>
    </lineage>
</organism>
<name>A0ACC2P782_9HYME</name>
<accession>A0ACC2P782</accession>
<keyword evidence="2" id="KW-1185">Reference proteome</keyword>